<organism evidence="2 3">
    <name type="scientific">Corchorus olitorius</name>
    <dbReference type="NCBI Taxonomy" id="93759"/>
    <lineage>
        <taxon>Eukaryota</taxon>
        <taxon>Viridiplantae</taxon>
        <taxon>Streptophyta</taxon>
        <taxon>Embryophyta</taxon>
        <taxon>Tracheophyta</taxon>
        <taxon>Spermatophyta</taxon>
        <taxon>Magnoliopsida</taxon>
        <taxon>eudicotyledons</taxon>
        <taxon>Gunneridae</taxon>
        <taxon>Pentapetalae</taxon>
        <taxon>rosids</taxon>
        <taxon>malvids</taxon>
        <taxon>Malvales</taxon>
        <taxon>Malvaceae</taxon>
        <taxon>Grewioideae</taxon>
        <taxon>Apeibeae</taxon>
        <taxon>Corchorus</taxon>
    </lineage>
</organism>
<accession>A0A1R3HSK0</accession>
<name>A0A1R3HSK0_9ROSI</name>
<feature type="compositionally biased region" description="Polar residues" evidence="1">
    <location>
        <begin position="36"/>
        <end position="45"/>
    </location>
</feature>
<feature type="region of interest" description="Disordered" evidence="1">
    <location>
        <begin position="1"/>
        <end position="23"/>
    </location>
</feature>
<evidence type="ECO:0000256" key="1">
    <source>
        <dbReference type="SAM" id="MobiDB-lite"/>
    </source>
</evidence>
<keyword evidence="3" id="KW-1185">Reference proteome</keyword>
<feature type="region of interest" description="Disordered" evidence="1">
    <location>
        <begin position="36"/>
        <end position="55"/>
    </location>
</feature>
<gene>
    <name evidence="2" type="ORF">COLO4_27149</name>
</gene>
<comment type="caution">
    <text evidence="2">The sequence shown here is derived from an EMBL/GenBank/DDBJ whole genome shotgun (WGS) entry which is preliminary data.</text>
</comment>
<dbReference type="Proteomes" id="UP000187203">
    <property type="component" value="Unassembled WGS sequence"/>
</dbReference>
<dbReference type="AlphaFoldDB" id="A0A1R3HSK0"/>
<evidence type="ECO:0000313" key="2">
    <source>
        <dbReference type="EMBL" id="OMO73343.1"/>
    </source>
</evidence>
<evidence type="ECO:0000313" key="3">
    <source>
        <dbReference type="Proteomes" id="UP000187203"/>
    </source>
</evidence>
<reference evidence="3" key="1">
    <citation type="submission" date="2013-09" db="EMBL/GenBank/DDBJ databases">
        <title>Corchorus olitorius genome sequencing.</title>
        <authorList>
            <person name="Alam M."/>
            <person name="Haque M.S."/>
            <person name="Islam M.S."/>
            <person name="Emdad E.M."/>
            <person name="Islam M.M."/>
            <person name="Ahmed B."/>
            <person name="Halim A."/>
            <person name="Hossen Q.M.M."/>
            <person name="Hossain M.Z."/>
            <person name="Ahmed R."/>
            <person name="Khan M.M."/>
            <person name="Islam R."/>
            <person name="Rashid M.M."/>
            <person name="Khan S.A."/>
            <person name="Rahman M.S."/>
            <person name="Alam M."/>
            <person name="Yahiya A.S."/>
            <person name="Khan M.S."/>
            <person name="Azam M.S."/>
            <person name="Haque T."/>
            <person name="Lashkar M.Z.H."/>
            <person name="Akhand A.I."/>
            <person name="Morshed G."/>
            <person name="Roy S."/>
            <person name="Uddin K.S."/>
            <person name="Rabeya T."/>
            <person name="Hossain A.S."/>
            <person name="Chowdhury A."/>
            <person name="Snigdha A.R."/>
            <person name="Mortoza M.S."/>
            <person name="Matin S.A."/>
            <person name="Hoque S.M.E."/>
            <person name="Islam M.K."/>
            <person name="Roy D.K."/>
            <person name="Haider R."/>
            <person name="Moosa M.M."/>
            <person name="Elias S.M."/>
            <person name="Hasan A.M."/>
            <person name="Jahan S."/>
            <person name="Shafiuddin M."/>
            <person name="Mahmood N."/>
            <person name="Shommy N.S."/>
        </authorList>
    </citation>
    <scope>NUCLEOTIDE SEQUENCE [LARGE SCALE GENOMIC DNA]</scope>
    <source>
        <strain evidence="3">cv. O-4</strain>
    </source>
</reference>
<proteinExistence type="predicted"/>
<sequence length="55" mass="5947">MAFFKPPTPIGQKTSPPLGPPSAIISELPLSSDGHQTFQINSPRTPKTKSELIFL</sequence>
<protein>
    <submittedName>
        <fullName evidence="2">Uncharacterized protein</fullName>
    </submittedName>
</protein>
<dbReference type="EMBL" id="AWUE01019471">
    <property type="protein sequence ID" value="OMO73343.1"/>
    <property type="molecule type" value="Genomic_DNA"/>
</dbReference>